<organism evidence="3 4">
    <name type="scientific">Coprinellus micaceus</name>
    <name type="common">Glistening ink-cap mushroom</name>
    <name type="synonym">Coprinus micaceus</name>
    <dbReference type="NCBI Taxonomy" id="71717"/>
    <lineage>
        <taxon>Eukaryota</taxon>
        <taxon>Fungi</taxon>
        <taxon>Dikarya</taxon>
        <taxon>Basidiomycota</taxon>
        <taxon>Agaricomycotina</taxon>
        <taxon>Agaricomycetes</taxon>
        <taxon>Agaricomycetidae</taxon>
        <taxon>Agaricales</taxon>
        <taxon>Agaricineae</taxon>
        <taxon>Psathyrellaceae</taxon>
        <taxon>Coprinellus</taxon>
    </lineage>
</organism>
<dbReference type="EMBL" id="QPFP01000127">
    <property type="protein sequence ID" value="TEB20993.1"/>
    <property type="molecule type" value="Genomic_DNA"/>
</dbReference>
<dbReference type="SMART" id="SM00450">
    <property type="entry name" value="RHOD"/>
    <property type="match status" value="1"/>
</dbReference>
<name>A0A4Y7SGH5_COPMI</name>
<comment type="caution">
    <text evidence="3">The sequence shown here is derived from an EMBL/GenBank/DDBJ whole genome shotgun (WGS) entry which is preliminary data.</text>
</comment>
<protein>
    <recommendedName>
        <fullName evidence="2">Rhodanese domain-containing protein</fullName>
    </recommendedName>
</protein>
<gene>
    <name evidence="3" type="ORF">FA13DRAFT_1742527</name>
</gene>
<feature type="domain" description="Rhodanese" evidence="2">
    <location>
        <begin position="341"/>
        <end position="439"/>
    </location>
</feature>
<dbReference type="SUPFAM" id="SSF52821">
    <property type="entry name" value="Rhodanese/Cell cycle control phosphatase"/>
    <property type="match status" value="1"/>
</dbReference>
<dbReference type="Gene3D" id="3.40.250.10">
    <property type="entry name" value="Rhodanese-like domain"/>
    <property type="match status" value="1"/>
</dbReference>
<proteinExistence type="predicted"/>
<feature type="compositionally biased region" description="Low complexity" evidence="1">
    <location>
        <begin position="45"/>
        <end position="58"/>
    </location>
</feature>
<evidence type="ECO:0000313" key="3">
    <source>
        <dbReference type="EMBL" id="TEB20993.1"/>
    </source>
</evidence>
<dbReference type="OrthoDB" id="566238at2759"/>
<evidence type="ECO:0000256" key="1">
    <source>
        <dbReference type="SAM" id="MobiDB-lite"/>
    </source>
</evidence>
<keyword evidence="4" id="KW-1185">Reference proteome</keyword>
<sequence length="459" mass="48391">MLDSSYYDSTAPSRLDATGNFSSFISQTSRTSATTPPEEHEKAQSSGSRSAVSTTSGTKSHKKSGSKREKRPDDSPLPPQTLTAVHNQVAREMAVRAVMKAEIIDNVRTGVIFSMGNASGGSESSFLRLVADHLHAALHLRSSSFLFILADASPGASLSATTTSDGKGQAGNVLFVVGSTPELIQRGALLTCSKFVGRLVATSESSTALRLLNFSTSAAASTPFSPAQPDVTYTSDLGGASSLDPSTLWSALIKDLGDSAYDDTALRDVVRKASRAPIDPLRPPPGSKSIDEMLSDARAKLQRLSPAQAYRELQNSSLPTNPSRSGISTGVTGTSDMNSGGGAPALLVDIRPQAQREKHGVIPGALCIERNVLEWRLDPRCDARLAIADRYDLVVIVFCQEGYTSSLAAYSLQQIGLLNATDIVGGFEAWRVAGLPVEITPANGVPQERSLASRAGSVV</sequence>
<accession>A0A4Y7SGH5</accession>
<evidence type="ECO:0000313" key="4">
    <source>
        <dbReference type="Proteomes" id="UP000298030"/>
    </source>
</evidence>
<feature type="region of interest" description="Disordered" evidence="1">
    <location>
        <begin position="1"/>
        <end position="81"/>
    </location>
</feature>
<dbReference type="Proteomes" id="UP000298030">
    <property type="component" value="Unassembled WGS sequence"/>
</dbReference>
<feature type="compositionally biased region" description="Polar residues" evidence="1">
    <location>
        <begin position="19"/>
        <end position="35"/>
    </location>
</feature>
<dbReference type="STRING" id="71717.A0A4Y7SGH5"/>
<dbReference type="Pfam" id="PF00581">
    <property type="entry name" value="Rhodanese"/>
    <property type="match status" value="1"/>
</dbReference>
<feature type="compositionally biased region" description="Polar residues" evidence="1">
    <location>
        <begin position="1"/>
        <end position="12"/>
    </location>
</feature>
<dbReference type="PROSITE" id="PS50206">
    <property type="entry name" value="RHODANESE_3"/>
    <property type="match status" value="1"/>
</dbReference>
<dbReference type="InterPro" id="IPR036873">
    <property type="entry name" value="Rhodanese-like_dom_sf"/>
</dbReference>
<dbReference type="AlphaFoldDB" id="A0A4Y7SGH5"/>
<evidence type="ECO:0000259" key="2">
    <source>
        <dbReference type="PROSITE" id="PS50206"/>
    </source>
</evidence>
<reference evidence="3 4" key="1">
    <citation type="journal article" date="2019" name="Nat. Ecol. Evol.">
        <title>Megaphylogeny resolves global patterns of mushroom evolution.</title>
        <authorList>
            <person name="Varga T."/>
            <person name="Krizsan K."/>
            <person name="Foldi C."/>
            <person name="Dima B."/>
            <person name="Sanchez-Garcia M."/>
            <person name="Sanchez-Ramirez S."/>
            <person name="Szollosi G.J."/>
            <person name="Szarkandi J.G."/>
            <person name="Papp V."/>
            <person name="Albert L."/>
            <person name="Andreopoulos W."/>
            <person name="Angelini C."/>
            <person name="Antonin V."/>
            <person name="Barry K.W."/>
            <person name="Bougher N.L."/>
            <person name="Buchanan P."/>
            <person name="Buyck B."/>
            <person name="Bense V."/>
            <person name="Catcheside P."/>
            <person name="Chovatia M."/>
            <person name="Cooper J."/>
            <person name="Damon W."/>
            <person name="Desjardin D."/>
            <person name="Finy P."/>
            <person name="Geml J."/>
            <person name="Haridas S."/>
            <person name="Hughes K."/>
            <person name="Justo A."/>
            <person name="Karasinski D."/>
            <person name="Kautmanova I."/>
            <person name="Kiss B."/>
            <person name="Kocsube S."/>
            <person name="Kotiranta H."/>
            <person name="LaButti K.M."/>
            <person name="Lechner B.E."/>
            <person name="Liimatainen K."/>
            <person name="Lipzen A."/>
            <person name="Lukacs Z."/>
            <person name="Mihaltcheva S."/>
            <person name="Morgado L.N."/>
            <person name="Niskanen T."/>
            <person name="Noordeloos M.E."/>
            <person name="Ohm R.A."/>
            <person name="Ortiz-Santana B."/>
            <person name="Ovrebo C."/>
            <person name="Racz N."/>
            <person name="Riley R."/>
            <person name="Savchenko A."/>
            <person name="Shiryaev A."/>
            <person name="Soop K."/>
            <person name="Spirin V."/>
            <person name="Szebenyi C."/>
            <person name="Tomsovsky M."/>
            <person name="Tulloss R.E."/>
            <person name="Uehling J."/>
            <person name="Grigoriev I.V."/>
            <person name="Vagvolgyi C."/>
            <person name="Papp T."/>
            <person name="Martin F.M."/>
            <person name="Miettinen O."/>
            <person name="Hibbett D.S."/>
            <person name="Nagy L.G."/>
        </authorList>
    </citation>
    <scope>NUCLEOTIDE SEQUENCE [LARGE SCALE GENOMIC DNA]</scope>
    <source>
        <strain evidence="3 4">FP101781</strain>
    </source>
</reference>
<feature type="region of interest" description="Disordered" evidence="1">
    <location>
        <begin position="313"/>
        <end position="338"/>
    </location>
</feature>
<dbReference type="InterPro" id="IPR001763">
    <property type="entry name" value="Rhodanese-like_dom"/>
</dbReference>